<reference evidence="1 2" key="1">
    <citation type="journal article" date="2014" name="Nat. Commun.">
        <title>Multiple recent horizontal transfers of a large genomic region in cheese making fungi.</title>
        <authorList>
            <person name="Cheeseman K."/>
            <person name="Ropars J."/>
            <person name="Renault P."/>
            <person name="Dupont J."/>
            <person name="Gouzy J."/>
            <person name="Branca A."/>
            <person name="Abraham A.L."/>
            <person name="Ceppi M."/>
            <person name="Conseiller E."/>
            <person name="Debuchy R."/>
            <person name="Malagnac F."/>
            <person name="Goarin A."/>
            <person name="Silar P."/>
            <person name="Lacoste S."/>
            <person name="Sallet E."/>
            <person name="Bensimon A."/>
            <person name="Giraud T."/>
            <person name="Brygoo Y."/>
        </authorList>
    </citation>
    <scope>NUCLEOTIDE SEQUENCE [LARGE SCALE GENOMIC DNA]</scope>
    <source>
        <strain evidence="2">FM 013</strain>
    </source>
</reference>
<gene>
    <name evidence="1" type="ORF">PCAMFM013_S024g000067</name>
</gene>
<evidence type="ECO:0000313" key="2">
    <source>
        <dbReference type="Proteomes" id="UP000053732"/>
    </source>
</evidence>
<name>A0A0G4PMZ3_PENC3</name>
<accession>A0A0G4PMZ3</accession>
<dbReference type="AlphaFoldDB" id="A0A0G4PMZ3"/>
<dbReference type="Proteomes" id="UP000053732">
    <property type="component" value="Unassembled WGS sequence"/>
</dbReference>
<evidence type="ECO:0000313" key="1">
    <source>
        <dbReference type="EMBL" id="CRL27812.1"/>
    </source>
</evidence>
<proteinExistence type="predicted"/>
<dbReference type="EMBL" id="HG793157">
    <property type="protein sequence ID" value="CRL27812.1"/>
    <property type="molecule type" value="Genomic_DNA"/>
</dbReference>
<keyword evidence="2" id="KW-1185">Reference proteome</keyword>
<protein>
    <submittedName>
        <fullName evidence="1">Str. FM013</fullName>
    </submittedName>
</protein>
<sequence>MVWRRDYFSVSVCQIKDHPENPLWFFPFFGLPFLRYAVVSCHLGPEEI</sequence>
<organism evidence="1 2">
    <name type="scientific">Penicillium camemberti (strain FM 013)</name>
    <dbReference type="NCBI Taxonomy" id="1429867"/>
    <lineage>
        <taxon>Eukaryota</taxon>
        <taxon>Fungi</taxon>
        <taxon>Dikarya</taxon>
        <taxon>Ascomycota</taxon>
        <taxon>Pezizomycotina</taxon>
        <taxon>Eurotiomycetes</taxon>
        <taxon>Eurotiomycetidae</taxon>
        <taxon>Eurotiales</taxon>
        <taxon>Aspergillaceae</taxon>
        <taxon>Penicillium</taxon>
    </lineage>
</organism>